<dbReference type="InterPro" id="IPR003439">
    <property type="entry name" value="ABC_transporter-like_ATP-bd"/>
</dbReference>
<comment type="caution">
    <text evidence="5">The sequence shown here is derived from an EMBL/GenBank/DDBJ whole genome shotgun (WGS) entry which is preliminary data.</text>
</comment>
<keyword evidence="1" id="KW-0813">Transport</keyword>
<dbReference type="GO" id="GO:0005524">
    <property type="term" value="F:ATP binding"/>
    <property type="evidence" value="ECO:0007669"/>
    <property type="project" value="UniProtKB-KW"/>
</dbReference>
<dbReference type="AlphaFoldDB" id="A0A917SFR2"/>
<organism evidence="5 6">
    <name type="scientific">Microlunatus endophyticus</name>
    <dbReference type="NCBI Taxonomy" id="1716077"/>
    <lineage>
        <taxon>Bacteria</taxon>
        <taxon>Bacillati</taxon>
        <taxon>Actinomycetota</taxon>
        <taxon>Actinomycetes</taxon>
        <taxon>Propionibacteriales</taxon>
        <taxon>Propionibacteriaceae</taxon>
        <taxon>Microlunatus</taxon>
    </lineage>
</organism>
<keyword evidence="3" id="KW-0067">ATP-binding</keyword>
<dbReference type="PROSITE" id="PS50893">
    <property type="entry name" value="ABC_TRANSPORTER_2"/>
    <property type="match status" value="1"/>
</dbReference>
<dbReference type="InterPro" id="IPR003593">
    <property type="entry name" value="AAA+_ATPase"/>
</dbReference>
<dbReference type="SMART" id="SM00382">
    <property type="entry name" value="AAA"/>
    <property type="match status" value="1"/>
</dbReference>
<dbReference type="GO" id="GO:0016887">
    <property type="term" value="F:ATP hydrolysis activity"/>
    <property type="evidence" value="ECO:0007669"/>
    <property type="project" value="InterPro"/>
</dbReference>
<dbReference type="PANTHER" id="PTHR42788:SF19">
    <property type="entry name" value="ALIPHATIC SULFONATES IMPORT ATP-BINDING PROTEIN SSUB 2"/>
    <property type="match status" value="1"/>
</dbReference>
<reference evidence="5" key="1">
    <citation type="journal article" date="2014" name="Int. J. Syst. Evol. Microbiol.">
        <title>Complete genome sequence of Corynebacterium casei LMG S-19264T (=DSM 44701T), isolated from a smear-ripened cheese.</title>
        <authorList>
            <consortium name="US DOE Joint Genome Institute (JGI-PGF)"/>
            <person name="Walter F."/>
            <person name="Albersmeier A."/>
            <person name="Kalinowski J."/>
            <person name="Ruckert C."/>
        </authorList>
    </citation>
    <scope>NUCLEOTIDE SEQUENCE</scope>
    <source>
        <strain evidence="5">CGMCC 4.7306</strain>
    </source>
</reference>
<dbReference type="Proteomes" id="UP000613840">
    <property type="component" value="Unassembled WGS sequence"/>
</dbReference>
<proteinExistence type="predicted"/>
<evidence type="ECO:0000313" key="5">
    <source>
        <dbReference type="EMBL" id="GGL75640.1"/>
    </source>
</evidence>
<dbReference type="Pfam" id="PF00005">
    <property type="entry name" value="ABC_tran"/>
    <property type="match status" value="1"/>
</dbReference>
<dbReference type="SUPFAM" id="SSF52540">
    <property type="entry name" value="P-loop containing nucleoside triphosphate hydrolases"/>
    <property type="match status" value="1"/>
</dbReference>
<evidence type="ECO:0000256" key="1">
    <source>
        <dbReference type="ARBA" id="ARBA00022448"/>
    </source>
</evidence>
<name>A0A917SFR2_9ACTN</name>
<protein>
    <recommendedName>
        <fullName evidence="4">ABC transporter domain-containing protein</fullName>
    </recommendedName>
</protein>
<keyword evidence="6" id="KW-1185">Reference proteome</keyword>
<dbReference type="RefSeq" id="WP_188896904.1">
    <property type="nucleotide sequence ID" value="NZ_BMMZ01000011.1"/>
</dbReference>
<dbReference type="InterPro" id="IPR017871">
    <property type="entry name" value="ABC_transporter-like_CS"/>
</dbReference>
<evidence type="ECO:0000256" key="2">
    <source>
        <dbReference type="ARBA" id="ARBA00022741"/>
    </source>
</evidence>
<keyword evidence="2" id="KW-0547">Nucleotide-binding</keyword>
<dbReference type="InterPro" id="IPR050166">
    <property type="entry name" value="ABC_transporter_ATP-bind"/>
</dbReference>
<gene>
    <name evidence="5" type="ORF">GCM10011575_37270</name>
</gene>
<feature type="domain" description="ABC transporter" evidence="4">
    <location>
        <begin position="5"/>
        <end position="231"/>
    </location>
</feature>
<accession>A0A917SFR2</accession>
<evidence type="ECO:0000259" key="4">
    <source>
        <dbReference type="PROSITE" id="PS50893"/>
    </source>
</evidence>
<evidence type="ECO:0000313" key="6">
    <source>
        <dbReference type="Proteomes" id="UP000613840"/>
    </source>
</evidence>
<evidence type="ECO:0000256" key="3">
    <source>
        <dbReference type="ARBA" id="ARBA00022840"/>
    </source>
</evidence>
<dbReference type="Gene3D" id="3.40.50.300">
    <property type="entry name" value="P-loop containing nucleotide triphosphate hydrolases"/>
    <property type="match status" value="1"/>
</dbReference>
<dbReference type="PROSITE" id="PS00211">
    <property type="entry name" value="ABC_TRANSPORTER_1"/>
    <property type="match status" value="1"/>
</dbReference>
<reference evidence="5" key="2">
    <citation type="submission" date="2020-09" db="EMBL/GenBank/DDBJ databases">
        <authorList>
            <person name="Sun Q."/>
            <person name="Zhou Y."/>
        </authorList>
    </citation>
    <scope>NUCLEOTIDE SEQUENCE</scope>
    <source>
        <strain evidence="5">CGMCC 4.7306</strain>
    </source>
</reference>
<dbReference type="PANTHER" id="PTHR42788">
    <property type="entry name" value="TAURINE IMPORT ATP-BINDING PROTEIN-RELATED"/>
    <property type="match status" value="1"/>
</dbReference>
<dbReference type="EMBL" id="BMMZ01000011">
    <property type="protein sequence ID" value="GGL75640.1"/>
    <property type="molecule type" value="Genomic_DNA"/>
</dbReference>
<sequence>MSAALEIRGMSKTFVHRQTGRREQIFDGLDLTVEHGELVAVVGASGTGKTTLLHLIAGLESPDSGTIELGGPDRTPRLGMVFQQPRLFDWLPALQNVELATDAAGIGRPAARDALEAVGLAKYARSYPSVLSGGQRQRVGLARAFAIDPDVMLFDEPFSALDELTARRLRLLAQDLWLERPRVGLLVTHNPLEATFLADRIIVLSGSPARIVAEHRIDAPRPRQPEDDDLFALHRTIVGQLV</sequence>
<dbReference type="InterPro" id="IPR027417">
    <property type="entry name" value="P-loop_NTPase"/>
</dbReference>